<dbReference type="SUPFAM" id="SSF48371">
    <property type="entry name" value="ARM repeat"/>
    <property type="match status" value="1"/>
</dbReference>
<dbReference type="OrthoDB" id="447103at2759"/>
<sequence length="461" mass="48493">MSGETLVKGVFSNYLTGFQDMSPAIREETAKASILFAKHLGEKAINGDLIRNVSRLGSSDPEPGIRANSLVCIGKLSNQLTEKAMQYIVTPVLLTALKDQFPPARVASLKVIIACSKKIDAVELVRKVIPMICQLLLDSEKSVREAARGTINVLLGIVDEYCKKLPDTTVPLANTNANKSTAGAAVAANGSSGGGAAKQDGLSAAIQNKLVETVTEGINWWGGSGSSHADVDTSIKADTDSNVIADTNTSTTENKDTSKNSTAGLKPMSLANKKPAINKTFEYNSYGDDAFGVQENKQGAQDLLGWNENLDFELDFEPIDKPIASPTFPVMTPQQKPQSSPMQSSHNTGNKGLGGSSILDKFILDQQKEEMEKKTRVHSQPPFQQTQQQQGPRSGSMGLGMGMGVGMGMGMGLGANANGTNSTNSPSTGPGFGFGSIGASSSTGGGSSSRKKKMGAIKLNK</sequence>
<feature type="compositionally biased region" description="Low complexity" evidence="2">
    <location>
        <begin position="333"/>
        <end position="345"/>
    </location>
</feature>
<dbReference type="PANTHER" id="PTHR12984:SF3">
    <property type="entry name" value="N-TERMINAL KINASE-LIKE PROTEIN"/>
    <property type="match status" value="1"/>
</dbReference>
<dbReference type="GO" id="GO:0016301">
    <property type="term" value="F:kinase activity"/>
    <property type="evidence" value="ECO:0007669"/>
    <property type="project" value="UniProtKB-KW"/>
</dbReference>
<protein>
    <submittedName>
        <fullName evidence="3">N-terminal kinase-like protein</fullName>
    </submittedName>
</protein>
<feature type="compositionally biased region" description="Basic residues" evidence="2">
    <location>
        <begin position="449"/>
        <end position="461"/>
    </location>
</feature>
<evidence type="ECO:0000256" key="1">
    <source>
        <dbReference type="PROSITE-ProRule" id="PRU00103"/>
    </source>
</evidence>
<dbReference type="AlphaFoldDB" id="A0A1R1PUK5"/>
<dbReference type="InterPro" id="IPR011989">
    <property type="entry name" value="ARM-like"/>
</dbReference>
<feature type="repeat" description="HEAT" evidence="1">
    <location>
        <begin position="128"/>
        <end position="160"/>
    </location>
</feature>
<dbReference type="Proteomes" id="UP000188320">
    <property type="component" value="Unassembled WGS sequence"/>
</dbReference>
<keyword evidence="3" id="KW-0418">Kinase</keyword>
<name>A0A1R1PUK5_ZANCU</name>
<dbReference type="InterPro" id="IPR016024">
    <property type="entry name" value="ARM-type_fold"/>
</dbReference>
<dbReference type="EMBL" id="LSSK01000167">
    <property type="protein sequence ID" value="OMH84660.1"/>
    <property type="molecule type" value="Genomic_DNA"/>
</dbReference>
<feature type="region of interest" description="Disordered" evidence="2">
    <location>
        <begin position="416"/>
        <end position="461"/>
    </location>
</feature>
<dbReference type="InterPro" id="IPR021133">
    <property type="entry name" value="HEAT_type_2"/>
</dbReference>
<dbReference type="PANTHER" id="PTHR12984">
    <property type="entry name" value="SCY1-RELATED S/T PROTEIN KINASE-LIKE"/>
    <property type="match status" value="1"/>
</dbReference>
<evidence type="ECO:0000256" key="2">
    <source>
        <dbReference type="SAM" id="MobiDB-lite"/>
    </source>
</evidence>
<feature type="region of interest" description="Disordered" evidence="2">
    <location>
        <begin position="325"/>
        <end position="357"/>
    </location>
</feature>
<organism evidence="3 4">
    <name type="scientific">Zancudomyces culisetae</name>
    <name type="common">Gut fungus</name>
    <name type="synonym">Smittium culisetae</name>
    <dbReference type="NCBI Taxonomy" id="1213189"/>
    <lineage>
        <taxon>Eukaryota</taxon>
        <taxon>Fungi</taxon>
        <taxon>Fungi incertae sedis</taxon>
        <taxon>Zoopagomycota</taxon>
        <taxon>Kickxellomycotina</taxon>
        <taxon>Harpellomycetes</taxon>
        <taxon>Harpellales</taxon>
        <taxon>Legeriomycetaceae</taxon>
        <taxon>Zancudomyces</taxon>
    </lineage>
</organism>
<feature type="region of interest" description="Disordered" evidence="2">
    <location>
        <begin position="369"/>
        <end position="403"/>
    </location>
</feature>
<feature type="region of interest" description="Disordered" evidence="2">
    <location>
        <begin position="245"/>
        <end position="267"/>
    </location>
</feature>
<feature type="compositionally biased region" description="Low complexity" evidence="2">
    <location>
        <begin position="416"/>
        <end position="429"/>
    </location>
</feature>
<feature type="compositionally biased region" description="Low complexity" evidence="2">
    <location>
        <begin position="380"/>
        <end position="396"/>
    </location>
</feature>
<evidence type="ECO:0000313" key="4">
    <source>
        <dbReference type="Proteomes" id="UP000188320"/>
    </source>
</evidence>
<accession>A0A1R1PUK5</accession>
<gene>
    <name evidence="3" type="ORF">AX774_g1820</name>
</gene>
<dbReference type="PROSITE" id="PS50077">
    <property type="entry name" value="HEAT_REPEAT"/>
    <property type="match status" value="1"/>
</dbReference>
<evidence type="ECO:0000313" key="3">
    <source>
        <dbReference type="EMBL" id="OMH84660.1"/>
    </source>
</evidence>
<proteinExistence type="predicted"/>
<dbReference type="Gene3D" id="1.25.10.10">
    <property type="entry name" value="Leucine-rich Repeat Variant"/>
    <property type="match status" value="1"/>
</dbReference>
<keyword evidence="3" id="KW-0808">Transferase</keyword>
<keyword evidence="4" id="KW-1185">Reference proteome</keyword>
<dbReference type="InterPro" id="IPR051177">
    <property type="entry name" value="CIK-Related_Protein"/>
</dbReference>
<comment type="caution">
    <text evidence="3">The sequence shown here is derived from an EMBL/GenBank/DDBJ whole genome shotgun (WGS) entry which is preliminary data.</text>
</comment>
<reference evidence="4" key="1">
    <citation type="submission" date="2017-01" db="EMBL/GenBank/DDBJ databases">
        <authorList>
            <person name="Wang Y."/>
            <person name="White M."/>
            <person name="Kvist S."/>
            <person name="Moncalvo J.-M."/>
        </authorList>
    </citation>
    <scope>NUCLEOTIDE SEQUENCE [LARGE SCALE GENOMIC DNA]</scope>
    <source>
        <strain evidence="4">COL-18-3</strain>
    </source>
</reference>